<organism evidence="4 5">
    <name type="scientific">Haloechinothrix aidingensis</name>
    <dbReference type="NCBI Taxonomy" id="2752311"/>
    <lineage>
        <taxon>Bacteria</taxon>
        <taxon>Bacillati</taxon>
        <taxon>Actinomycetota</taxon>
        <taxon>Actinomycetes</taxon>
        <taxon>Pseudonocardiales</taxon>
        <taxon>Pseudonocardiaceae</taxon>
        <taxon>Haloechinothrix</taxon>
    </lineage>
</organism>
<dbReference type="EMBL" id="JACCKD010000002">
    <property type="protein sequence ID" value="MBA0125227.1"/>
    <property type="molecule type" value="Genomic_DNA"/>
</dbReference>
<dbReference type="RefSeq" id="WP_180892047.1">
    <property type="nucleotide sequence ID" value="NZ_JACCKD010000002.1"/>
</dbReference>
<evidence type="ECO:0000256" key="1">
    <source>
        <dbReference type="ARBA" id="ARBA00022603"/>
    </source>
</evidence>
<keyword evidence="5" id="KW-1185">Reference proteome</keyword>
<accession>A0A838A8T8</accession>
<reference evidence="4 5" key="1">
    <citation type="submission" date="2020-07" db="EMBL/GenBank/DDBJ databases">
        <title>Genome of Haloechinothrix sp.</title>
        <authorList>
            <person name="Tang S.-K."/>
            <person name="Yang L."/>
            <person name="Zhu W.-Y."/>
        </authorList>
    </citation>
    <scope>NUCLEOTIDE SEQUENCE [LARGE SCALE GENOMIC DNA]</scope>
    <source>
        <strain evidence="4 5">YIM 98757</strain>
    </source>
</reference>
<dbReference type="PANTHER" id="PTHR43861">
    <property type="entry name" value="TRANS-ACONITATE 2-METHYLTRANSFERASE-RELATED"/>
    <property type="match status" value="1"/>
</dbReference>
<dbReference type="PANTHER" id="PTHR43861:SF1">
    <property type="entry name" value="TRANS-ACONITATE 2-METHYLTRANSFERASE"/>
    <property type="match status" value="1"/>
</dbReference>
<sequence length="267" mass="31425">MTAADFDARRYWDKRLKRRWSLHGVGMVKLSHRYNRWMYRVRRFVFRRTVRTLPVDLPSSTVVDIGSGTGFYIALWQRLGARSVNGVDIADSAVARLREKFPDVRFERVDVSDELPFQEGDFDVVSAFDVLFHIVDDKRYEQALANIHKLLGPDGWFVFSEHFVSRKKLGAKHYVSRSREEIDELVRQAGFDVVSRRPGFVLMAPPYGSNNRWRWRLWNRVQLPVMKRERLGGVLGAVMFPIELLLTRVRRRTPSMEIVVCRKRRDQ</sequence>
<gene>
    <name evidence="4" type="ORF">H0B56_06705</name>
</gene>
<evidence type="ECO:0000259" key="3">
    <source>
        <dbReference type="Pfam" id="PF13649"/>
    </source>
</evidence>
<evidence type="ECO:0000256" key="2">
    <source>
        <dbReference type="ARBA" id="ARBA00022679"/>
    </source>
</evidence>
<dbReference type="InterPro" id="IPR041698">
    <property type="entry name" value="Methyltransf_25"/>
</dbReference>
<dbReference type="SUPFAM" id="SSF53335">
    <property type="entry name" value="S-adenosyl-L-methionine-dependent methyltransferases"/>
    <property type="match status" value="1"/>
</dbReference>
<comment type="caution">
    <text evidence="4">The sequence shown here is derived from an EMBL/GenBank/DDBJ whole genome shotgun (WGS) entry which is preliminary data.</text>
</comment>
<keyword evidence="1 4" id="KW-0489">Methyltransferase</keyword>
<evidence type="ECO:0000313" key="4">
    <source>
        <dbReference type="EMBL" id="MBA0125227.1"/>
    </source>
</evidence>
<dbReference type="Gene3D" id="3.40.50.150">
    <property type="entry name" value="Vaccinia Virus protein VP39"/>
    <property type="match status" value="1"/>
</dbReference>
<dbReference type="AlphaFoldDB" id="A0A838A8T8"/>
<proteinExistence type="predicted"/>
<name>A0A838A8T8_9PSEU</name>
<dbReference type="InterPro" id="IPR029063">
    <property type="entry name" value="SAM-dependent_MTases_sf"/>
</dbReference>
<keyword evidence="2 4" id="KW-0808">Transferase</keyword>
<protein>
    <submittedName>
        <fullName evidence="4">Class I SAM-dependent methyltransferase</fullName>
    </submittedName>
</protein>
<feature type="domain" description="Methyltransferase" evidence="3">
    <location>
        <begin position="62"/>
        <end position="155"/>
    </location>
</feature>
<dbReference type="Pfam" id="PF13649">
    <property type="entry name" value="Methyltransf_25"/>
    <property type="match status" value="1"/>
</dbReference>
<dbReference type="Proteomes" id="UP000582974">
    <property type="component" value="Unassembled WGS sequence"/>
</dbReference>
<dbReference type="CDD" id="cd02440">
    <property type="entry name" value="AdoMet_MTases"/>
    <property type="match status" value="1"/>
</dbReference>
<evidence type="ECO:0000313" key="5">
    <source>
        <dbReference type="Proteomes" id="UP000582974"/>
    </source>
</evidence>
<dbReference type="GO" id="GO:0008168">
    <property type="term" value="F:methyltransferase activity"/>
    <property type="evidence" value="ECO:0007669"/>
    <property type="project" value="UniProtKB-KW"/>
</dbReference>
<dbReference type="GO" id="GO:0032259">
    <property type="term" value="P:methylation"/>
    <property type="evidence" value="ECO:0007669"/>
    <property type="project" value="UniProtKB-KW"/>
</dbReference>